<evidence type="ECO:0000313" key="2">
    <source>
        <dbReference type="Proteomes" id="UP000609121"/>
    </source>
</evidence>
<dbReference type="SUPFAM" id="SSF158837">
    <property type="entry name" value="AGR C 984p-like"/>
    <property type="match status" value="2"/>
</dbReference>
<dbReference type="RefSeq" id="WP_193184359.1">
    <property type="nucleotide sequence ID" value="NZ_JACVXA010000050.1"/>
</dbReference>
<gene>
    <name evidence="1" type="ORF">ICN82_15300</name>
</gene>
<sequence length="582" mass="60765">MYTPLLPGTSLNSWIYLKESRDAQLSAFGRDAVLQREQQAFAQKISGISSVDDLMQDYQTLKVALGAHGLKDDLPNRYFIRQVIEQGTDAPEDFANRLSDARYVALARTFETLGLTGAGDLGDSLPPVEDDLAAAVRAQRGDSPLHLNAAARMSSSLTLGLLGADTADRVWERALDQPGMTATLSRMLGAPAAVGGLSPAGQAAVFQASVNYLHGGTRLGILSDPANAFAAADAYLGTAGTALEDGFSYGGLRDRLAAIAQTVTDDGDRWAALQADGGLRDVVALALGMSSDFAGLSAADQIAGMRAAATALFGRSDFGLFASQANLTRLGDRHLDPAGRGLAGTFSLGAFIAAIETARGQGPSIDQKWESVLQIEPLRASLAAGLGLQEDFGTLEPQARIAAVKQAMTARFGTADPEALKDPARLAALSGAEVDAQVAAISEDYLEQEFRIAVGEQRPELRVAMSVAEELRKAVETGGTEAGQWYRILGNSVLREAFQGAFGLGGDFASMDLDAQVSMMRSGSERLIGGSAAADFLDPANQEALITRYLARAGTSGTAVSSSAALFTTASASSILATIYGA</sequence>
<name>A0A8J7D0K2_9RHOB</name>
<accession>A0A8J7D0K2</accession>
<dbReference type="Gene3D" id="1.10.3700.10">
    <property type="entry name" value="AGR C 984p-like"/>
    <property type="match status" value="2"/>
</dbReference>
<evidence type="ECO:0000313" key="1">
    <source>
        <dbReference type="EMBL" id="MBE3639568.1"/>
    </source>
</evidence>
<dbReference type="EMBL" id="JACVXA010000050">
    <property type="protein sequence ID" value="MBE3639568.1"/>
    <property type="molecule type" value="Genomic_DNA"/>
</dbReference>
<dbReference type="InterPro" id="IPR010626">
    <property type="entry name" value="DUF1217"/>
</dbReference>
<dbReference type="Proteomes" id="UP000609121">
    <property type="component" value="Unassembled WGS sequence"/>
</dbReference>
<dbReference type="InterPro" id="IPR023157">
    <property type="entry name" value="AGR-C-984p-like_sf"/>
</dbReference>
<reference evidence="1" key="1">
    <citation type="submission" date="2020-09" db="EMBL/GenBank/DDBJ databases">
        <title>A novel bacterium of genus Mangrovicoccus, isolated from South China Sea.</title>
        <authorList>
            <person name="Huang H."/>
            <person name="Mo K."/>
            <person name="Hu Y."/>
        </authorList>
    </citation>
    <scope>NUCLEOTIDE SEQUENCE</scope>
    <source>
        <strain evidence="1">HB182678</strain>
    </source>
</reference>
<organism evidence="1 2">
    <name type="scientific">Mangrovicoccus algicola</name>
    <dbReference type="NCBI Taxonomy" id="2771008"/>
    <lineage>
        <taxon>Bacteria</taxon>
        <taxon>Pseudomonadati</taxon>
        <taxon>Pseudomonadota</taxon>
        <taxon>Alphaproteobacteria</taxon>
        <taxon>Rhodobacterales</taxon>
        <taxon>Paracoccaceae</taxon>
        <taxon>Mangrovicoccus</taxon>
    </lineage>
</organism>
<protein>
    <submittedName>
        <fullName evidence="1">DUF1217 domain-containing protein</fullName>
    </submittedName>
</protein>
<dbReference type="AlphaFoldDB" id="A0A8J7D0K2"/>
<keyword evidence="2" id="KW-1185">Reference proteome</keyword>
<dbReference type="Pfam" id="PF06748">
    <property type="entry name" value="DUF1217"/>
    <property type="match status" value="2"/>
</dbReference>
<comment type="caution">
    <text evidence="1">The sequence shown here is derived from an EMBL/GenBank/DDBJ whole genome shotgun (WGS) entry which is preliminary data.</text>
</comment>
<proteinExistence type="predicted"/>